<organism evidence="1 2">
    <name type="scientific">Dulcicalothrix desertica PCC 7102</name>
    <dbReference type="NCBI Taxonomy" id="232991"/>
    <lineage>
        <taxon>Bacteria</taxon>
        <taxon>Bacillati</taxon>
        <taxon>Cyanobacteriota</taxon>
        <taxon>Cyanophyceae</taxon>
        <taxon>Nostocales</taxon>
        <taxon>Calotrichaceae</taxon>
        <taxon>Dulcicalothrix</taxon>
    </lineage>
</organism>
<evidence type="ECO:0008006" key="3">
    <source>
        <dbReference type="Google" id="ProtNLM"/>
    </source>
</evidence>
<dbReference type="GO" id="GO:0005524">
    <property type="term" value="F:ATP binding"/>
    <property type="evidence" value="ECO:0007669"/>
    <property type="project" value="InterPro"/>
</dbReference>
<dbReference type="SUPFAM" id="SSF52540">
    <property type="entry name" value="P-loop containing nucleoside triphosphate hydrolases"/>
    <property type="match status" value="1"/>
</dbReference>
<dbReference type="AlphaFoldDB" id="A0A3S1AW90"/>
<proteinExistence type="predicted"/>
<dbReference type="InterPro" id="IPR027417">
    <property type="entry name" value="P-loop_NTPase"/>
</dbReference>
<dbReference type="GO" id="GO:0000725">
    <property type="term" value="P:recombinational repair"/>
    <property type="evidence" value="ECO:0007669"/>
    <property type="project" value="TreeGrafter"/>
</dbReference>
<name>A0A3S1AW90_9CYAN</name>
<dbReference type="GO" id="GO:0043138">
    <property type="term" value="F:3'-5' DNA helicase activity"/>
    <property type="evidence" value="ECO:0007669"/>
    <property type="project" value="TreeGrafter"/>
</dbReference>
<comment type="caution">
    <text evidence="1">The sequence shown here is derived from an EMBL/GenBank/DDBJ whole genome shotgun (WGS) entry which is preliminary data.</text>
</comment>
<dbReference type="Proteomes" id="UP000271624">
    <property type="component" value="Unassembled WGS sequence"/>
</dbReference>
<evidence type="ECO:0000313" key="1">
    <source>
        <dbReference type="EMBL" id="RUT00177.1"/>
    </source>
</evidence>
<dbReference type="Gene3D" id="3.30.2310.20">
    <property type="entry name" value="RelE-like"/>
    <property type="match status" value="1"/>
</dbReference>
<dbReference type="PANTHER" id="PTHR11070:SF2">
    <property type="entry name" value="ATP-DEPENDENT DNA HELICASE SRS2"/>
    <property type="match status" value="1"/>
</dbReference>
<keyword evidence="2" id="KW-1185">Reference proteome</keyword>
<dbReference type="SUPFAM" id="SSF143011">
    <property type="entry name" value="RelE-like"/>
    <property type="match status" value="1"/>
</dbReference>
<dbReference type="GO" id="GO:0003677">
    <property type="term" value="F:DNA binding"/>
    <property type="evidence" value="ECO:0007669"/>
    <property type="project" value="InterPro"/>
</dbReference>
<reference evidence="1" key="1">
    <citation type="submission" date="2018-12" db="EMBL/GenBank/DDBJ databases">
        <authorList>
            <person name="Will S."/>
            <person name="Neumann-Schaal M."/>
            <person name="Henke P."/>
        </authorList>
    </citation>
    <scope>NUCLEOTIDE SEQUENCE</scope>
    <source>
        <strain evidence="1">PCC 7102</strain>
    </source>
</reference>
<dbReference type="RefSeq" id="WP_233787189.1">
    <property type="nucleotide sequence ID" value="NZ_RSCL01000025.1"/>
</dbReference>
<dbReference type="InterPro" id="IPR000212">
    <property type="entry name" value="DNA_helicase_UvrD/REP"/>
</dbReference>
<dbReference type="InterPro" id="IPR035093">
    <property type="entry name" value="RelE/ParE_toxin_dom_sf"/>
</dbReference>
<dbReference type="EMBL" id="RSCL01000025">
    <property type="protein sequence ID" value="RUT00177.1"/>
    <property type="molecule type" value="Genomic_DNA"/>
</dbReference>
<gene>
    <name evidence="1" type="ORF">DSM106972_076250</name>
</gene>
<sequence>MPVLQDGKIKRYIYISCEGGNNKRIRLLFIGEKTLCMADVKIIRAAFREIQKLPPADLQRIYQILHRLSQGDERQTKALKGFDNLLRTRSGKWRVIWHRADNNVVVIKAGLRDSVYDHAFDERECSHTNVIEELLHPQGTALEENPAYQWNREQDTDWYRFVYGSYRYSPILTNYQRNILDEPLRILCSQYQLSTVHEFEDSSCIVIQSAPGTGKTVCATLFACEIHRNFGWNTMLIVPEALRRDISEFSEVKTAATQENFWLGTFPQWLTKINPEFKNRLASGQEELDALKQALKYSRKTDITTDDVLLYQAFVLDENQNKANDKNVMYQVNSHRVENLLKISKKHFYKALSCRISRSDAAKILQNSLNINPSNSECTLLIVDETQDYLLSELQAIISVCKSWAAQGHQTYLWLLGDLNQRIQATDFNWGQLHIKNSIELVRNYRNSRQILEFANQFWEVAKTITSENKCKELPLPANPKHAFETGESVKLLECASKEEAILFLDKLAGECGNEENRRYLLRDLAKAVKVLSNKALNSNDNLVILNPEKAKGREFEACVAFCLFEGEEKPTLEESFQWYTLLTRARSRLLVVVTTSEMRRLFDNGYNFFQQCEIIDTQGAINWISEIVSDADLNQITDDVQQRLLKRCETGYLYWDSYLALQFAGVENAELYIWETQAITLLKKHTHEHLNNELQKTQNIHLRCLLLRAMGLSWQAVEEAELLKNTDFQEYKYLLKSIAKDLEAKGLPYEAARVRSHIYDGNYQQNLSFWQDINTQSNDKQPLVTLLCKSFTSRLNNLLLKGEN</sequence>
<evidence type="ECO:0000313" key="2">
    <source>
        <dbReference type="Proteomes" id="UP000271624"/>
    </source>
</evidence>
<protein>
    <recommendedName>
        <fullName evidence="3">DNA helicase</fullName>
    </recommendedName>
</protein>
<dbReference type="Gene3D" id="3.40.50.300">
    <property type="entry name" value="P-loop containing nucleotide triphosphate hydrolases"/>
    <property type="match status" value="2"/>
</dbReference>
<accession>A0A3S1AW90</accession>
<reference evidence="1" key="2">
    <citation type="journal article" date="2019" name="Genome Biol. Evol.">
        <title>Day and night: Metabolic profiles and evolutionary relationships of six axenic non-marine cyanobacteria.</title>
        <authorList>
            <person name="Will S.E."/>
            <person name="Henke P."/>
            <person name="Boedeker C."/>
            <person name="Huang S."/>
            <person name="Brinkmann H."/>
            <person name="Rohde M."/>
            <person name="Jarek M."/>
            <person name="Friedl T."/>
            <person name="Seufert S."/>
            <person name="Schumacher M."/>
            <person name="Overmann J."/>
            <person name="Neumann-Schaal M."/>
            <person name="Petersen J."/>
        </authorList>
    </citation>
    <scope>NUCLEOTIDE SEQUENCE [LARGE SCALE GENOMIC DNA]</scope>
    <source>
        <strain evidence="1">PCC 7102</strain>
    </source>
</reference>
<dbReference type="PANTHER" id="PTHR11070">
    <property type="entry name" value="UVRD / RECB / PCRA DNA HELICASE FAMILY MEMBER"/>
    <property type="match status" value="1"/>
</dbReference>